<dbReference type="PANTHER" id="PTHR31286:SF176">
    <property type="entry name" value="DUF4283 DOMAIN PROTEIN"/>
    <property type="match status" value="1"/>
</dbReference>
<dbReference type="InterPro" id="IPR036691">
    <property type="entry name" value="Endo/exonu/phosph_ase_sf"/>
</dbReference>
<evidence type="ECO:0000313" key="4">
    <source>
        <dbReference type="Proteomes" id="UP000265520"/>
    </source>
</evidence>
<feature type="non-terminal residue" evidence="3">
    <location>
        <position position="1"/>
    </location>
</feature>
<dbReference type="InterPro" id="IPR025558">
    <property type="entry name" value="DUF4283"/>
</dbReference>
<organism evidence="3 4">
    <name type="scientific">Trifolium medium</name>
    <dbReference type="NCBI Taxonomy" id="97028"/>
    <lineage>
        <taxon>Eukaryota</taxon>
        <taxon>Viridiplantae</taxon>
        <taxon>Streptophyta</taxon>
        <taxon>Embryophyta</taxon>
        <taxon>Tracheophyta</taxon>
        <taxon>Spermatophyta</taxon>
        <taxon>Magnoliopsida</taxon>
        <taxon>eudicotyledons</taxon>
        <taxon>Gunneridae</taxon>
        <taxon>Pentapetalae</taxon>
        <taxon>rosids</taxon>
        <taxon>fabids</taxon>
        <taxon>Fabales</taxon>
        <taxon>Fabaceae</taxon>
        <taxon>Papilionoideae</taxon>
        <taxon>50 kb inversion clade</taxon>
        <taxon>NPAAA clade</taxon>
        <taxon>Hologalegina</taxon>
        <taxon>IRL clade</taxon>
        <taxon>Trifolieae</taxon>
        <taxon>Trifolium</taxon>
    </lineage>
</organism>
<sequence>KHNLHGRVVWPKGSTPLTVVALKNKLSPIWKDLARWGITSLGKGFYEFSFSSLEDVKRVRSVASWNLQPGFLKLFAWSPDFNPNLQKNTTAQVWVRMYGLAQEYWRPKILFAIASSIGTPICTDVIAAKPMFERNFGHYARVLVDMDLSQTLSYKVLVERKGFAFYVEMDYENLPSFCTHCKMVGHYLESCKWVQGVDEGNQNKDPKNNVKHKNETTVKYVQKKVGRTEQNKVNAVINVEDSTDVHNQPVIEVETEASTDRQKPKQAKDPSNAEKVDGANNNRFSALITQQEDVVEGLEKEVDLDVQKEVEEVESSTQESEFVAATQVVDSGAAQVTNQQNAQDKVQQFLNESWANMAENEDDEIEENEPSPSDFTVVTPKTRKKDKAKATNNTRAMSNYGTKTKFVAFTITEQDKVFGIAAIYASTCYIKRRQLWNSLSALGNQHNIAWCFMGDFNVIIGHHEYRGSFVPASLPMSDFQDWTNDNDLLHLPTRGAWFTWSNGRSGRAFTEKRLDRAICNQSWLNSCSMVSCSTLIRNKSDHSPVLLNFQFNTTIFASQFKFLKMWTLDDTCKELIFNCWRTHIVGSPMFILSKKLKILKEQLKIWNKEVFGNVHSYVKDAEDSLAEIQSQIQLNGYNDILRDSEKRAQSKLDDALKR</sequence>
<comment type="caution">
    <text evidence="3">The sequence shown here is derived from an EMBL/GenBank/DDBJ whole genome shotgun (WGS) entry which is preliminary data.</text>
</comment>
<proteinExistence type="predicted"/>
<gene>
    <name evidence="3" type="ORF">A2U01_0003612</name>
</gene>
<accession>A0A392M5X5</accession>
<dbReference type="Pfam" id="PF14111">
    <property type="entry name" value="DUF4283"/>
    <property type="match status" value="1"/>
</dbReference>
<dbReference type="InterPro" id="IPR040256">
    <property type="entry name" value="At4g02000-like"/>
</dbReference>
<dbReference type="Proteomes" id="UP000265520">
    <property type="component" value="Unassembled WGS sequence"/>
</dbReference>
<dbReference type="SUPFAM" id="SSF56219">
    <property type="entry name" value="DNase I-like"/>
    <property type="match status" value="1"/>
</dbReference>
<dbReference type="EMBL" id="LXQA010004205">
    <property type="protein sequence ID" value="MCH82800.1"/>
    <property type="molecule type" value="Genomic_DNA"/>
</dbReference>
<keyword evidence="4" id="KW-1185">Reference proteome</keyword>
<dbReference type="AlphaFoldDB" id="A0A392M5X5"/>
<feature type="domain" description="DUF4283" evidence="2">
    <location>
        <begin position="20"/>
        <end position="84"/>
    </location>
</feature>
<dbReference type="Gene3D" id="3.60.10.10">
    <property type="entry name" value="Endonuclease/exonuclease/phosphatase"/>
    <property type="match status" value="1"/>
</dbReference>
<evidence type="ECO:0000259" key="2">
    <source>
        <dbReference type="Pfam" id="PF14111"/>
    </source>
</evidence>
<reference evidence="3 4" key="1">
    <citation type="journal article" date="2018" name="Front. Plant Sci.">
        <title>Red Clover (Trifolium pratense) and Zigzag Clover (T. medium) - A Picture of Genomic Similarities and Differences.</title>
        <authorList>
            <person name="Dluhosova J."/>
            <person name="Istvanek J."/>
            <person name="Nedelnik J."/>
            <person name="Repkova J."/>
        </authorList>
    </citation>
    <scope>NUCLEOTIDE SEQUENCE [LARGE SCALE GENOMIC DNA]</scope>
    <source>
        <strain evidence="4">cv. 10/8</strain>
        <tissue evidence="3">Leaf</tissue>
    </source>
</reference>
<evidence type="ECO:0000313" key="3">
    <source>
        <dbReference type="EMBL" id="MCH82800.1"/>
    </source>
</evidence>
<feature type="non-terminal residue" evidence="3">
    <location>
        <position position="658"/>
    </location>
</feature>
<feature type="region of interest" description="Disordered" evidence="1">
    <location>
        <begin position="255"/>
        <end position="280"/>
    </location>
</feature>
<evidence type="ECO:0000256" key="1">
    <source>
        <dbReference type="SAM" id="MobiDB-lite"/>
    </source>
</evidence>
<name>A0A392M5X5_9FABA</name>
<feature type="compositionally biased region" description="Basic and acidic residues" evidence="1">
    <location>
        <begin position="258"/>
        <end position="277"/>
    </location>
</feature>
<protein>
    <recommendedName>
        <fullName evidence="2">DUF4283 domain-containing protein</fullName>
    </recommendedName>
</protein>
<dbReference type="PANTHER" id="PTHR31286">
    <property type="entry name" value="GLYCINE-RICH CELL WALL STRUCTURAL PROTEIN 1.8-LIKE"/>
    <property type="match status" value="1"/>
</dbReference>